<comment type="caution">
    <text evidence="3">The sequence shown here is derived from an EMBL/GenBank/DDBJ whole genome shotgun (WGS) entry which is preliminary data.</text>
</comment>
<name>A0ABD7IUB0_LACPE</name>
<keyword evidence="1" id="KW-0812">Transmembrane</keyword>
<dbReference type="PANTHER" id="PTHR40078">
    <property type="entry name" value="INTEGRAL MEMBRANE PROTEIN-RELATED"/>
    <property type="match status" value="1"/>
</dbReference>
<evidence type="ECO:0008006" key="6">
    <source>
        <dbReference type="Google" id="ProtNLM"/>
    </source>
</evidence>
<feature type="transmembrane region" description="Helical" evidence="1">
    <location>
        <begin position="192"/>
        <end position="212"/>
    </location>
</feature>
<keyword evidence="4" id="KW-1185">Reference proteome</keyword>
<feature type="transmembrane region" description="Helical" evidence="1">
    <location>
        <begin position="161"/>
        <end position="186"/>
    </location>
</feature>
<evidence type="ECO:0000313" key="3">
    <source>
        <dbReference type="EMBL" id="RMW51168.1"/>
    </source>
</evidence>
<evidence type="ECO:0000313" key="4">
    <source>
        <dbReference type="Proteomes" id="UP000238378"/>
    </source>
</evidence>
<sequence>MTIVTNNQTLVQHDWLKRWAFLGLSLLINSVGHALTVVMNLGSAVWTASAVNLYHLWPLSLQATLFTCGVVVVIMNAILIHQIIWRRIIGNLLFTLPFSVLIQWFTGLIQRTGITALPLGIRIIIDVFGVLCVALATSIYQRANLILHPNDDFMQIIRFRYLKGNATIAQMVHYIPPVIIMVITFLISGQLWAVNVGTAICLFFQGTFIGYFDKHVFLNLKHYGLDTIQRD</sequence>
<dbReference type="RefSeq" id="WP_050338141.1">
    <property type="nucleotide sequence ID" value="NZ_BOUG01000002.1"/>
</dbReference>
<keyword evidence="1" id="KW-1133">Transmembrane helix</keyword>
<feature type="transmembrane region" description="Helical" evidence="1">
    <location>
        <begin position="20"/>
        <end position="39"/>
    </location>
</feature>
<dbReference type="Proteomes" id="UP000276249">
    <property type="component" value="Unassembled WGS sequence"/>
</dbReference>
<evidence type="ECO:0000313" key="2">
    <source>
        <dbReference type="EMBL" id="PRO95695.1"/>
    </source>
</evidence>
<dbReference type="InterPro" id="IPR038750">
    <property type="entry name" value="YczE/YyaS-like"/>
</dbReference>
<keyword evidence="1" id="KW-0472">Membrane</keyword>
<reference evidence="2 4" key="1">
    <citation type="submission" date="2018-03" db="EMBL/GenBank/DDBJ databases">
        <title>Draft Genome Sequences of six Lactobacillus pentosus Strains Isolated from Brines of Traditionally Fermented Spanish-Style Green Table Olives.</title>
        <authorList>
            <person name="Calero-Delgado B."/>
            <person name="Martin-Platero A.M."/>
            <person name="Perez-Pulido A.J."/>
            <person name="Benitez-Cabello A."/>
            <person name="Casimiro-Soriguer C.S."/>
            <person name="Martinez-Bueno M."/>
            <person name="Arroyo-Lopez F.N."/>
            <person name="Rodriguez-Gomez F."/>
            <person name="Bautista-Gallego J."/>
            <person name="Garrido-Fernandez A."/>
            <person name="Jimenez-Diaz R."/>
        </authorList>
    </citation>
    <scope>NUCLEOTIDE SEQUENCE [LARGE SCALE GENOMIC DNA]</scope>
    <source>
        <strain evidence="2 4">IG2</strain>
    </source>
</reference>
<dbReference type="PANTHER" id="PTHR40078:SF1">
    <property type="entry name" value="INTEGRAL MEMBRANE PROTEIN"/>
    <property type="match status" value="1"/>
</dbReference>
<evidence type="ECO:0000256" key="1">
    <source>
        <dbReference type="SAM" id="Phobius"/>
    </source>
</evidence>
<dbReference type="Pfam" id="PF19700">
    <property type="entry name" value="DUF6198"/>
    <property type="match status" value="1"/>
</dbReference>
<evidence type="ECO:0000313" key="5">
    <source>
        <dbReference type="Proteomes" id="UP000276249"/>
    </source>
</evidence>
<protein>
    <recommendedName>
        <fullName evidence="6">Sugar specific permease</fullName>
    </recommendedName>
</protein>
<feature type="transmembrane region" description="Helical" evidence="1">
    <location>
        <begin position="88"/>
        <end position="107"/>
    </location>
</feature>
<dbReference type="EMBL" id="RDCJ01000027">
    <property type="protein sequence ID" value="RMW51168.1"/>
    <property type="molecule type" value="Genomic_DNA"/>
</dbReference>
<dbReference type="EMBL" id="PVOB01000037">
    <property type="protein sequence ID" value="PRO95695.1"/>
    <property type="molecule type" value="Genomic_DNA"/>
</dbReference>
<accession>A0ABD7IUB0</accession>
<organism evidence="3 5">
    <name type="scientific">Lactiplantibacillus pentosus</name>
    <name type="common">Lactobacillus pentosus</name>
    <dbReference type="NCBI Taxonomy" id="1589"/>
    <lineage>
        <taxon>Bacteria</taxon>
        <taxon>Bacillati</taxon>
        <taxon>Bacillota</taxon>
        <taxon>Bacilli</taxon>
        <taxon>Lactobacillales</taxon>
        <taxon>Lactobacillaceae</taxon>
        <taxon>Lactiplantibacillus</taxon>
    </lineage>
</organism>
<dbReference type="AlphaFoldDB" id="A0ABD7IUB0"/>
<reference evidence="3 5" key="2">
    <citation type="submission" date="2018-10" db="EMBL/GenBank/DDBJ databases">
        <title>Genome sequences of five Lactobacillus pentosus strains isolated from brines of traditionally fermented spanish-style green table olives and differences between them.</title>
        <authorList>
            <person name="Jimenez Diaz R."/>
        </authorList>
    </citation>
    <scope>NUCLEOTIDE SEQUENCE [LARGE SCALE GENOMIC DNA]</scope>
    <source>
        <strain evidence="3 5">IG10</strain>
    </source>
</reference>
<feature type="transmembrane region" description="Helical" evidence="1">
    <location>
        <begin position="59"/>
        <end position="81"/>
    </location>
</feature>
<proteinExistence type="predicted"/>
<dbReference type="Proteomes" id="UP000238378">
    <property type="component" value="Unassembled WGS sequence"/>
</dbReference>
<feature type="transmembrane region" description="Helical" evidence="1">
    <location>
        <begin position="119"/>
        <end position="140"/>
    </location>
</feature>
<gene>
    <name evidence="2" type="ORF">C6Y08_03380</name>
    <name evidence="3" type="ORF">D6U18_02230</name>
</gene>